<keyword evidence="4" id="KW-1185">Reference proteome</keyword>
<evidence type="ECO:0000313" key="3">
    <source>
        <dbReference type="EMBL" id="SNV03137.1"/>
    </source>
</evidence>
<feature type="domain" description="Cyclophilin-like" evidence="2">
    <location>
        <begin position="65"/>
        <end position="169"/>
    </location>
</feature>
<dbReference type="AlphaFoldDB" id="A0A239TZA3"/>
<accession>A0A239TZA3</accession>
<evidence type="ECO:0000259" key="2">
    <source>
        <dbReference type="Pfam" id="PF18050"/>
    </source>
</evidence>
<evidence type="ECO:0000313" key="4">
    <source>
        <dbReference type="Proteomes" id="UP000215383"/>
    </source>
</evidence>
<keyword evidence="1" id="KW-0732">Signal</keyword>
<reference evidence="3 4" key="1">
    <citation type="submission" date="2017-06" db="EMBL/GenBank/DDBJ databases">
        <authorList>
            <consortium name="Pathogen Informatics"/>
        </authorList>
    </citation>
    <scope>NUCLEOTIDE SEQUENCE [LARGE SCALE GENOMIC DNA]</scope>
    <source>
        <strain evidence="3 4">NCTC10570</strain>
    </source>
</reference>
<feature type="chain" id="PRO_5038477838" evidence="1">
    <location>
        <begin position="22"/>
        <end position="175"/>
    </location>
</feature>
<dbReference type="EMBL" id="LT906446">
    <property type="protein sequence ID" value="SNV03137.1"/>
    <property type="molecule type" value="Genomic_DNA"/>
</dbReference>
<gene>
    <name evidence="3" type="ORF">SAMEA4364220_01706</name>
</gene>
<feature type="signal peptide" evidence="1">
    <location>
        <begin position="1"/>
        <end position="21"/>
    </location>
</feature>
<dbReference type="OrthoDB" id="9806505at2"/>
<dbReference type="eggNOG" id="COG4925">
    <property type="taxonomic scope" value="Bacteria"/>
</dbReference>
<protein>
    <submittedName>
        <fullName evidence="3">Uncharacterized conserved protein</fullName>
    </submittedName>
</protein>
<dbReference type="InterPro" id="IPR041183">
    <property type="entry name" value="Cyclophilin-like"/>
</dbReference>
<organism evidence="3 4">
    <name type="scientific">Megamonas hypermegale</name>
    <dbReference type="NCBI Taxonomy" id="158847"/>
    <lineage>
        <taxon>Bacteria</taxon>
        <taxon>Bacillati</taxon>
        <taxon>Bacillota</taxon>
        <taxon>Negativicutes</taxon>
        <taxon>Selenomonadales</taxon>
        <taxon>Selenomonadaceae</taxon>
        <taxon>Megamonas</taxon>
    </lineage>
</organism>
<evidence type="ECO:0000256" key="1">
    <source>
        <dbReference type="SAM" id="SignalP"/>
    </source>
</evidence>
<dbReference type="SUPFAM" id="SSF50891">
    <property type="entry name" value="Cyclophilin-like"/>
    <property type="match status" value="1"/>
</dbReference>
<proteinExistence type="predicted"/>
<name>A0A239TZA3_9FIRM</name>
<dbReference type="Proteomes" id="UP000215383">
    <property type="component" value="Chromosome 1"/>
</dbReference>
<dbReference type="InterPro" id="IPR029000">
    <property type="entry name" value="Cyclophilin-like_dom_sf"/>
</dbReference>
<dbReference type="Pfam" id="PF18050">
    <property type="entry name" value="Cyclophil_like2"/>
    <property type="match status" value="1"/>
</dbReference>
<dbReference type="Gene3D" id="2.40.100.20">
    <property type="match status" value="1"/>
</dbReference>
<dbReference type="RefSeq" id="WP_027890178.1">
    <property type="nucleotide sequence ID" value="NZ_CALXYH010000016.1"/>
</dbReference>
<dbReference type="PROSITE" id="PS51257">
    <property type="entry name" value="PROKAR_LIPOPROTEIN"/>
    <property type="match status" value="1"/>
</dbReference>
<dbReference type="GeneID" id="78507698"/>
<sequence length="175" mass="19802">MKKWIILVFLSCLIFSLTACSAQVNEADIATKDNIKVEEDVSNLKDENKKDDVKVDKRFKVISEQGDTIVFVLNDSQAAQDLYNQLPINIKIENFSNNEKIFYPSGSLDVKNTPHPSNVDMGTLAYYRPWGNVVMFYDKANPNNDLYELGYAVSGKDLIKNLSGNITVEKLEEIK</sequence>